<evidence type="ECO:0000313" key="2">
    <source>
        <dbReference type="EMBL" id="DAE01393.1"/>
    </source>
</evidence>
<proteinExistence type="predicted"/>
<feature type="transmembrane region" description="Helical" evidence="1">
    <location>
        <begin position="7"/>
        <end position="27"/>
    </location>
</feature>
<name>A0A8S5P4P1_9CAUD</name>
<protein>
    <submittedName>
        <fullName evidence="2">Uncharacterized protein</fullName>
    </submittedName>
</protein>
<organism evidence="2">
    <name type="scientific">Siphoviridae sp. ctJcm18</name>
    <dbReference type="NCBI Taxonomy" id="2825433"/>
    <lineage>
        <taxon>Viruses</taxon>
        <taxon>Duplodnaviria</taxon>
        <taxon>Heunggongvirae</taxon>
        <taxon>Uroviricota</taxon>
        <taxon>Caudoviricetes</taxon>
    </lineage>
</organism>
<keyword evidence="1" id="KW-1133">Transmembrane helix</keyword>
<keyword evidence="1" id="KW-0472">Membrane</keyword>
<sequence length="31" mass="3483">MLIFFPNCCFCFNIFANLGFISLLPLVSLKG</sequence>
<dbReference type="EMBL" id="BK015323">
    <property type="protein sequence ID" value="DAE01393.1"/>
    <property type="molecule type" value="Genomic_DNA"/>
</dbReference>
<reference evidence="2" key="1">
    <citation type="journal article" date="2021" name="Proc. Natl. Acad. Sci. U.S.A.">
        <title>A Catalog of Tens of Thousands of Viruses from Human Metagenomes Reveals Hidden Associations with Chronic Diseases.</title>
        <authorList>
            <person name="Tisza M.J."/>
            <person name="Buck C.B."/>
        </authorList>
    </citation>
    <scope>NUCLEOTIDE SEQUENCE</scope>
    <source>
        <strain evidence="2">CtJcm18</strain>
    </source>
</reference>
<evidence type="ECO:0000256" key="1">
    <source>
        <dbReference type="SAM" id="Phobius"/>
    </source>
</evidence>
<keyword evidence="1" id="KW-0812">Transmembrane</keyword>
<accession>A0A8S5P4P1</accession>